<dbReference type="PANTHER" id="PTHR48449">
    <property type="entry name" value="DUF1985 DOMAIN-CONTAINING PROTEIN"/>
    <property type="match status" value="1"/>
</dbReference>
<keyword evidence="3" id="KW-1185">Reference proteome</keyword>
<dbReference type="EMBL" id="JAATIQ010000269">
    <property type="protein sequence ID" value="KAF4365844.1"/>
    <property type="molecule type" value="Genomic_DNA"/>
</dbReference>
<dbReference type="AlphaFoldDB" id="A0A7J6F553"/>
<accession>A0A7J6F553</accession>
<evidence type="ECO:0000313" key="3">
    <source>
        <dbReference type="Proteomes" id="UP000583929"/>
    </source>
</evidence>
<sequence length="207" mass="23570">MASSSGRKRNRSLHQSGKVSAKIWVYTIKYKFTLRLLYIICYFRNLSEKNQEKVMLFSNKDNILVKNINSKLTNIVILLVFSLNLFIIPYIGSDENFNFSLAELAVVTGTVLTVTVSAVEQRFMYNDFKSDEFTVKMAILYLVTNCLISNMYSKNDSFEILNSIGVGEYGNYSWGIPVYERTLHSLKIGLKDVKKIKGGTKPTGKIL</sequence>
<feature type="transmembrane region" description="Helical" evidence="1">
    <location>
        <begin position="97"/>
        <end position="119"/>
    </location>
</feature>
<evidence type="ECO:0000313" key="2">
    <source>
        <dbReference type="EMBL" id="KAF4365844.1"/>
    </source>
</evidence>
<protein>
    <submittedName>
        <fullName evidence="2">Uncharacterized protein</fullName>
    </submittedName>
</protein>
<keyword evidence="1" id="KW-0472">Membrane</keyword>
<dbReference type="Proteomes" id="UP000583929">
    <property type="component" value="Unassembled WGS sequence"/>
</dbReference>
<feature type="transmembrane region" description="Helical" evidence="1">
    <location>
        <begin position="72"/>
        <end position="91"/>
    </location>
</feature>
<comment type="caution">
    <text evidence="2">The sequence shown here is derived from an EMBL/GenBank/DDBJ whole genome shotgun (WGS) entry which is preliminary data.</text>
</comment>
<reference evidence="2 3" key="1">
    <citation type="journal article" date="2020" name="bioRxiv">
        <title>Sequence and annotation of 42 cannabis genomes reveals extensive copy number variation in cannabinoid synthesis and pathogen resistance genes.</title>
        <authorList>
            <person name="Mckernan K.J."/>
            <person name="Helbert Y."/>
            <person name="Kane L.T."/>
            <person name="Ebling H."/>
            <person name="Zhang L."/>
            <person name="Liu B."/>
            <person name="Eaton Z."/>
            <person name="Mclaughlin S."/>
            <person name="Kingan S."/>
            <person name="Baybayan P."/>
            <person name="Concepcion G."/>
            <person name="Jordan M."/>
            <person name="Riva A."/>
            <person name="Barbazuk W."/>
            <person name="Harkins T."/>
        </authorList>
    </citation>
    <scope>NUCLEOTIDE SEQUENCE [LARGE SCALE GENOMIC DNA]</scope>
    <source>
        <strain evidence="3">cv. Jamaican Lion 4</strain>
        <tissue evidence="2">Leaf</tissue>
    </source>
</reference>
<gene>
    <name evidence="2" type="ORF">G4B88_012909</name>
</gene>
<proteinExistence type="predicted"/>
<name>A0A7J6F553_CANSA</name>
<organism evidence="2 3">
    <name type="scientific">Cannabis sativa</name>
    <name type="common">Hemp</name>
    <name type="synonym">Marijuana</name>
    <dbReference type="NCBI Taxonomy" id="3483"/>
    <lineage>
        <taxon>Eukaryota</taxon>
        <taxon>Viridiplantae</taxon>
        <taxon>Streptophyta</taxon>
        <taxon>Embryophyta</taxon>
        <taxon>Tracheophyta</taxon>
        <taxon>Spermatophyta</taxon>
        <taxon>Magnoliopsida</taxon>
        <taxon>eudicotyledons</taxon>
        <taxon>Gunneridae</taxon>
        <taxon>Pentapetalae</taxon>
        <taxon>rosids</taxon>
        <taxon>fabids</taxon>
        <taxon>Rosales</taxon>
        <taxon>Cannabaceae</taxon>
        <taxon>Cannabis</taxon>
    </lineage>
</organism>
<keyword evidence="1" id="KW-0812">Transmembrane</keyword>
<evidence type="ECO:0000256" key="1">
    <source>
        <dbReference type="SAM" id="Phobius"/>
    </source>
</evidence>
<keyword evidence="1" id="KW-1133">Transmembrane helix</keyword>
<dbReference type="PANTHER" id="PTHR48449:SF1">
    <property type="entry name" value="DUF1985 DOMAIN-CONTAINING PROTEIN"/>
    <property type="match status" value="1"/>
</dbReference>